<organism evidence="3 4">
    <name type="scientific">Tilletia caries</name>
    <name type="common">wheat bunt fungus</name>
    <dbReference type="NCBI Taxonomy" id="13290"/>
    <lineage>
        <taxon>Eukaryota</taxon>
        <taxon>Fungi</taxon>
        <taxon>Dikarya</taxon>
        <taxon>Basidiomycota</taxon>
        <taxon>Ustilaginomycotina</taxon>
        <taxon>Exobasidiomycetes</taxon>
        <taxon>Tilletiales</taxon>
        <taxon>Tilletiaceae</taxon>
        <taxon>Tilletia</taxon>
    </lineage>
</organism>
<dbReference type="InterPro" id="IPR036291">
    <property type="entry name" value="NAD(P)-bd_dom_sf"/>
</dbReference>
<gene>
    <name evidence="3" type="ORF">JKIAZH3_G6499</name>
</gene>
<keyword evidence="2" id="KW-0560">Oxidoreductase</keyword>
<dbReference type="EMBL" id="CAJHJG010001238">
    <property type="protein sequence ID" value="CAD6910530.1"/>
    <property type="molecule type" value="Genomic_DNA"/>
</dbReference>
<dbReference type="Gene3D" id="3.40.50.720">
    <property type="entry name" value="NAD(P)-binding Rossmann-like Domain"/>
    <property type="match status" value="1"/>
</dbReference>
<evidence type="ECO:0000256" key="1">
    <source>
        <dbReference type="ARBA" id="ARBA00006484"/>
    </source>
</evidence>
<dbReference type="PANTHER" id="PTHR48107:SF16">
    <property type="entry name" value="NADPH-DEPENDENT ALDEHYDE REDUCTASE 1, CHLOROPLASTIC"/>
    <property type="match status" value="1"/>
</dbReference>
<dbReference type="SUPFAM" id="SSF51735">
    <property type="entry name" value="NAD(P)-binding Rossmann-fold domains"/>
    <property type="match status" value="1"/>
</dbReference>
<name>A0ABN7IQL4_9BASI</name>
<dbReference type="Proteomes" id="UP000836402">
    <property type="component" value="Unassembled WGS sequence"/>
</dbReference>
<evidence type="ECO:0000313" key="3">
    <source>
        <dbReference type="EMBL" id="CAD6910530.1"/>
    </source>
</evidence>
<accession>A0ABN7IQL4</accession>
<sequence length="191" mass="20896">MAGDLTDIAHVQDLVKRHIERYGGLDILVNNASKQILCSDFAEIDLNNVESTFRSNTLAMHALVKYALTHMKRGASIIQTSSMTAYKGSKGMVDYSSNAHLSLRRDPTLIGEVGVPFDINSQHAFKTGDYRVQSMDALVGAMESYWASFMLWNRVRSILSSDTLSSNSSSRLQGSDDGGVLAEVSLRGSVD</sequence>
<evidence type="ECO:0000313" key="4">
    <source>
        <dbReference type="Proteomes" id="UP000836402"/>
    </source>
</evidence>
<reference evidence="3" key="1">
    <citation type="submission" date="2020-10" db="EMBL/GenBank/DDBJ databases">
        <authorList>
            <person name="Sedaghatjoo S."/>
        </authorList>
    </citation>
    <scope>NUCLEOTIDE SEQUENCE</scope>
    <source>
        <strain evidence="3">AZH3</strain>
    </source>
</reference>
<evidence type="ECO:0008006" key="5">
    <source>
        <dbReference type="Google" id="ProtNLM"/>
    </source>
</evidence>
<dbReference type="Pfam" id="PF00106">
    <property type="entry name" value="adh_short"/>
    <property type="match status" value="1"/>
</dbReference>
<protein>
    <recommendedName>
        <fullName evidence="5">Ketoreductase (KR) domain-containing protein</fullName>
    </recommendedName>
</protein>
<keyword evidence="4" id="KW-1185">Reference proteome</keyword>
<dbReference type="PANTHER" id="PTHR48107">
    <property type="entry name" value="NADPH-DEPENDENT ALDEHYDE REDUCTASE-LIKE PROTEIN, CHLOROPLASTIC-RELATED"/>
    <property type="match status" value="1"/>
</dbReference>
<evidence type="ECO:0000256" key="2">
    <source>
        <dbReference type="ARBA" id="ARBA00023002"/>
    </source>
</evidence>
<comment type="similarity">
    <text evidence="1">Belongs to the short-chain dehydrogenases/reductases (SDR) family.</text>
</comment>
<comment type="caution">
    <text evidence="3">The sequence shown here is derived from an EMBL/GenBank/DDBJ whole genome shotgun (WGS) entry which is preliminary data.</text>
</comment>
<dbReference type="InterPro" id="IPR002347">
    <property type="entry name" value="SDR_fam"/>
</dbReference>
<proteinExistence type="inferred from homology"/>